<dbReference type="AlphaFoldDB" id="A0A0A8Y909"/>
<reference evidence="1" key="1">
    <citation type="submission" date="2014-09" db="EMBL/GenBank/DDBJ databases">
        <authorList>
            <person name="Magalhaes I.L.F."/>
            <person name="Oliveira U."/>
            <person name="Santos F.R."/>
            <person name="Vidigal T.H.D.A."/>
            <person name="Brescovit A.D."/>
            <person name="Santos A.J."/>
        </authorList>
    </citation>
    <scope>NUCLEOTIDE SEQUENCE</scope>
    <source>
        <tissue evidence="1">Shoot tissue taken approximately 20 cm above the soil surface</tissue>
    </source>
</reference>
<organism evidence="1">
    <name type="scientific">Arundo donax</name>
    <name type="common">Giant reed</name>
    <name type="synonym">Donax arundinaceus</name>
    <dbReference type="NCBI Taxonomy" id="35708"/>
    <lineage>
        <taxon>Eukaryota</taxon>
        <taxon>Viridiplantae</taxon>
        <taxon>Streptophyta</taxon>
        <taxon>Embryophyta</taxon>
        <taxon>Tracheophyta</taxon>
        <taxon>Spermatophyta</taxon>
        <taxon>Magnoliopsida</taxon>
        <taxon>Liliopsida</taxon>
        <taxon>Poales</taxon>
        <taxon>Poaceae</taxon>
        <taxon>PACMAD clade</taxon>
        <taxon>Arundinoideae</taxon>
        <taxon>Arundineae</taxon>
        <taxon>Arundo</taxon>
    </lineage>
</organism>
<dbReference type="EMBL" id="GBRH01275621">
    <property type="protein sequence ID" value="JAD22274.1"/>
    <property type="molecule type" value="Transcribed_RNA"/>
</dbReference>
<name>A0A0A8Y909_ARUDO</name>
<sequence>MLGCRKAERNANLVLYMYVLLVGGCTKQPRQTQTH</sequence>
<proteinExistence type="predicted"/>
<protein>
    <submittedName>
        <fullName evidence="1">Uncharacterized protein</fullName>
    </submittedName>
</protein>
<dbReference type="PROSITE" id="PS51257">
    <property type="entry name" value="PROKAR_LIPOPROTEIN"/>
    <property type="match status" value="1"/>
</dbReference>
<reference evidence="1" key="2">
    <citation type="journal article" date="2015" name="Data Brief">
        <title>Shoot transcriptome of the giant reed, Arundo donax.</title>
        <authorList>
            <person name="Barrero R.A."/>
            <person name="Guerrero F.D."/>
            <person name="Moolhuijzen P."/>
            <person name="Goolsby J.A."/>
            <person name="Tidwell J."/>
            <person name="Bellgard S.E."/>
            <person name="Bellgard M.I."/>
        </authorList>
    </citation>
    <scope>NUCLEOTIDE SEQUENCE</scope>
    <source>
        <tissue evidence="1">Shoot tissue taken approximately 20 cm above the soil surface</tissue>
    </source>
</reference>
<evidence type="ECO:0000313" key="1">
    <source>
        <dbReference type="EMBL" id="JAD22274.1"/>
    </source>
</evidence>
<accession>A0A0A8Y909</accession>